<dbReference type="InterPro" id="IPR011990">
    <property type="entry name" value="TPR-like_helical_dom_sf"/>
</dbReference>
<dbReference type="SMART" id="SM00028">
    <property type="entry name" value="TPR"/>
    <property type="match status" value="3"/>
</dbReference>
<feature type="domain" description="CHAT" evidence="3">
    <location>
        <begin position="641"/>
        <end position="922"/>
    </location>
</feature>
<sequence>MKNSNSLPRKNSPKRMTVLRPLLLLSIALLTLSWTPNTNDFFSLYYQIINDNIKNERYEANIDLIQELKAKSGYQELDCYHKGKLLHKIGVSHYMLLQDDEAVTFYEEVAFNVWKDCPEVPISEMANTLYNLGVSYQYLNNWEPAKKYIDQSLQIIESLRDYPLLDLADKYYGIGNFYSLLNDYFRSQLYYSKALNIYEVLDDTESWRFILLNELIAMDINFKEFHKAKKSIEDALAIYDTYPNEIDPINLAKVYLNAGTTHLELKEYTNARLMANNALELLDELTEPFYYSIGLELVAMIQTEEGKLKEAENNMYRALNLRKALYLKGESQHAIAAAYENLCDILIRQGALARADQHLSHAFDMLLPHDDFDANHLPIIQTSRARDDEQLIRLMELKTKIFEAKYQNSQNVGFLDASLNVQHKIDSIVKRGLLSFQFQQSKLEFLEIRIAHYAKAIKDALRLYDLTNDVFYLNEAYEFSSKTKALVLQQELNRINALSTNTDKETVLEEQALREHMNGQQASLFEADEADKDSILQEYLIAQNRLDAFLQKVEQNQPEYYNQRYKFLKVPTLEETRQRIPKDLAVVEFFVAKDSIYSFWITKTQFFAKTAPFDDAVQDAIDTFVSQCNSPLQSISPAASQLLFEKTLQEGLQELNGNIDRLSIIPDGPLHTVSFEALSNGNNFVINDYAVSYAYAAALLNQENEMGQKPQWEYVGFGAEYSQQLNEKLKTSKRFFGDELLGQLTMSRQEIEDAAAIFKGVTFVNEEASLSNFFSHASKAKIIHLSLHGLVDFDDPYRSAVIFDDSEEVYLLSPQDLYKNRLNAELVLLSACHSASGKIYQGEGVQGMSKAFLLGGAQNILSSLWNATETSSLLLTNSFLKNIKTGEATDIALQKAKLNYLETATPSQQHPYYWANFIILGEVDSIYPKENSLYLWMGIGVLVLGFIFFLLFRNQMIFK</sequence>
<keyword evidence="1" id="KW-0802">TPR repeat</keyword>
<dbReference type="PANTHER" id="PTHR10098">
    <property type="entry name" value="RAPSYN-RELATED"/>
    <property type="match status" value="1"/>
</dbReference>
<evidence type="ECO:0000313" key="5">
    <source>
        <dbReference type="Proteomes" id="UP000237640"/>
    </source>
</evidence>
<dbReference type="Pfam" id="PF12770">
    <property type="entry name" value="CHAT"/>
    <property type="match status" value="1"/>
</dbReference>
<keyword evidence="2" id="KW-1133">Transmembrane helix</keyword>
<evidence type="ECO:0000313" key="4">
    <source>
        <dbReference type="EMBL" id="PRX54949.1"/>
    </source>
</evidence>
<dbReference type="InterPro" id="IPR024983">
    <property type="entry name" value="CHAT_dom"/>
</dbReference>
<keyword evidence="5" id="KW-1185">Reference proteome</keyword>
<evidence type="ECO:0000256" key="1">
    <source>
        <dbReference type="PROSITE-ProRule" id="PRU00339"/>
    </source>
</evidence>
<evidence type="ECO:0000259" key="3">
    <source>
        <dbReference type="Pfam" id="PF12770"/>
    </source>
</evidence>
<keyword evidence="2" id="KW-0812">Transmembrane</keyword>
<protein>
    <submittedName>
        <fullName evidence="4">CHAT domain-containing protein</fullName>
    </submittedName>
</protein>
<comment type="caution">
    <text evidence="4">The sequence shown here is derived from an EMBL/GenBank/DDBJ whole genome shotgun (WGS) entry which is preliminary data.</text>
</comment>
<dbReference type="PROSITE" id="PS50005">
    <property type="entry name" value="TPR"/>
    <property type="match status" value="1"/>
</dbReference>
<reference evidence="4 5" key="1">
    <citation type="submission" date="2018-03" db="EMBL/GenBank/DDBJ databases">
        <title>Genomic Encyclopedia of Archaeal and Bacterial Type Strains, Phase II (KMG-II): from individual species to whole genera.</title>
        <authorList>
            <person name="Goeker M."/>
        </authorList>
    </citation>
    <scope>NUCLEOTIDE SEQUENCE [LARGE SCALE GENOMIC DNA]</scope>
    <source>
        <strain evidence="4 5">DSM 25027</strain>
    </source>
</reference>
<dbReference type="SUPFAM" id="SSF48452">
    <property type="entry name" value="TPR-like"/>
    <property type="match status" value="1"/>
</dbReference>
<accession>A0A2T0MBS0</accession>
<dbReference type="EMBL" id="PVYX01000002">
    <property type="protein sequence ID" value="PRX54949.1"/>
    <property type="molecule type" value="Genomic_DNA"/>
</dbReference>
<gene>
    <name evidence="4" type="ORF">CLV81_3354</name>
</gene>
<dbReference type="InterPro" id="IPR019734">
    <property type="entry name" value="TPR_rpt"/>
</dbReference>
<dbReference type="Gene3D" id="1.25.40.10">
    <property type="entry name" value="Tetratricopeptide repeat domain"/>
    <property type="match status" value="2"/>
</dbReference>
<dbReference type="AlphaFoldDB" id="A0A2T0MBS0"/>
<feature type="transmembrane region" description="Helical" evidence="2">
    <location>
        <begin position="933"/>
        <end position="952"/>
    </location>
</feature>
<evidence type="ECO:0000256" key="2">
    <source>
        <dbReference type="SAM" id="Phobius"/>
    </source>
</evidence>
<dbReference type="Proteomes" id="UP000237640">
    <property type="component" value="Unassembled WGS sequence"/>
</dbReference>
<name>A0A2T0MBS0_9FLAO</name>
<organism evidence="4 5">
    <name type="scientific">Flagellimonas meridianipacifica</name>
    <dbReference type="NCBI Taxonomy" id="1080225"/>
    <lineage>
        <taxon>Bacteria</taxon>
        <taxon>Pseudomonadati</taxon>
        <taxon>Bacteroidota</taxon>
        <taxon>Flavobacteriia</taxon>
        <taxon>Flavobacteriales</taxon>
        <taxon>Flavobacteriaceae</taxon>
        <taxon>Flagellimonas</taxon>
    </lineage>
</organism>
<feature type="repeat" description="TPR" evidence="1">
    <location>
        <begin position="126"/>
        <end position="159"/>
    </location>
</feature>
<keyword evidence="2" id="KW-0472">Membrane</keyword>
<proteinExistence type="predicted"/>